<sequence length="487" mass="55663">MKRILISTLGTKKHIECRYALGDWTSEPVLFLQEALIQKLCKDWTEDDRVYILCTPEAHKNNWEGRKDFGEGLKGRLGSMEIAPQVINVTIPDGKEPDENREIIQTIMDMISEDCRIFLDVSHSTRSVPLLQLVSLYCTKVVGNAEIGGIYYGPYDLLGTPEKIRQIPLEERVVPVLDLTELWKTLEFASGVLLARRAGYVEDLKLWLKTQENNEAFPESLKKSLFALCNILENIALMSYPDRQALESIENSLESFENNRGIGALYGRIVRDFLTSFRKGTPPEGFGLAEWCLSRGMVLQGCLYARNRALKTLSSLNPARSTEKDWDCFLTKVTELPELSDLDFSGPLTPAHIGVAGEVIKEGFKTLLFHRDRLRNNPVKEELAQIWSRAIRNFQMKNIPEDCRKFLEENEAATRRLARKYVNLITLIKGMLQDTESRRSEKSPGEFTELCRKAIRELEEALEHFTKPLDLKATTRDQRTCLRESGR</sequence>
<dbReference type="InterPro" id="IPR013383">
    <property type="entry name" value="CRISPR-assoc_prot_DxTHG_CS"/>
</dbReference>
<protein>
    <submittedName>
        <fullName evidence="1">CRISPR-associated DxTHG motif protein</fullName>
    </submittedName>
</protein>
<dbReference type="RefSeq" id="WP_093394312.1">
    <property type="nucleotide sequence ID" value="NZ_FOUU01000003.1"/>
</dbReference>
<reference evidence="2" key="1">
    <citation type="submission" date="2016-10" db="EMBL/GenBank/DDBJ databases">
        <authorList>
            <person name="Varghese N."/>
            <person name="Submissions S."/>
        </authorList>
    </citation>
    <scope>NUCLEOTIDE SEQUENCE [LARGE SCALE GENOMIC DNA]</scope>
    <source>
        <strain evidence="2">DSM 9990</strain>
    </source>
</reference>
<dbReference type="SUPFAM" id="SSF160980">
    <property type="entry name" value="SSO1389-like"/>
    <property type="match status" value="1"/>
</dbReference>
<dbReference type="EMBL" id="FOUU01000003">
    <property type="protein sequence ID" value="SFM72043.1"/>
    <property type="molecule type" value="Genomic_DNA"/>
</dbReference>
<keyword evidence="2" id="KW-1185">Reference proteome</keyword>
<proteinExistence type="predicted"/>
<dbReference type="Proteomes" id="UP000199611">
    <property type="component" value="Unassembled WGS sequence"/>
</dbReference>
<organism evidence="1 2">
    <name type="scientific">Thermodesulforhabdus norvegica</name>
    <dbReference type="NCBI Taxonomy" id="39841"/>
    <lineage>
        <taxon>Bacteria</taxon>
        <taxon>Pseudomonadati</taxon>
        <taxon>Thermodesulfobacteriota</taxon>
        <taxon>Syntrophobacteria</taxon>
        <taxon>Syntrophobacterales</taxon>
        <taxon>Thermodesulforhabdaceae</taxon>
        <taxon>Thermodesulforhabdus</taxon>
    </lineage>
</organism>
<evidence type="ECO:0000313" key="2">
    <source>
        <dbReference type="Proteomes" id="UP000199611"/>
    </source>
</evidence>
<dbReference type="OrthoDB" id="9777703at2"/>
<dbReference type="STRING" id="39841.SAMN05660836_01244"/>
<gene>
    <name evidence="1" type="ORF">SAMN05660836_01244</name>
</gene>
<name>A0A1I4T613_9BACT</name>
<accession>A0A1I4T613</accession>
<dbReference type="NCBIfam" id="TIGR02549">
    <property type="entry name" value="CRISPR_DxTHG"/>
    <property type="match status" value="1"/>
</dbReference>
<evidence type="ECO:0000313" key="1">
    <source>
        <dbReference type="EMBL" id="SFM72043.1"/>
    </source>
</evidence>
<dbReference type="AlphaFoldDB" id="A0A1I4T613"/>